<dbReference type="AlphaFoldDB" id="A0A2S9YM84"/>
<sequence>MSDPLRVLIIGNLDNRRVTGFVEALARAGQPAPMLLSHRELVADPGVLAAVPDQPLAVRIDACGEDPEVERALLELGAEVLTDDGGCERVTRAQLAAAPPRFGQIVAPRQHHAGFIAYLERLDEVFAARPSWRVLNPVADLRVLFDKRETSRRYAALGIPVPDALPGLAKVQTPAQLREAMVAARWPAVFVKVSCASSASCLALYRYASRRPVGQRDDLLTTVATTPHGRFNSLRLQRLREREAVDGLLGWLLREGVQIERAVAKARLDERVFDLRVVVIAGEPAFCVVRQSRHPITNLHLGGQRGDLEALKRRVPEAAWAAAMRSCERVFGAHGCLHVGVDLLLEPGFERHRIIEANAFGDLLPGLTRGGKSVYAWEIDALAR</sequence>
<reference evidence="1 2" key="1">
    <citation type="submission" date="2018-03" db="EMBL/GenBank/DDBJ databases">
        <title>Draft Genome Sequences of the Obligatory Marine Myxobacteria Enhygromyxa salina SWB007.</title>
        <authorList>
            <person name="Poehlein A."/>
            <person name="Moghaddam J.A."/>
            <person name="Harms H."/>
            <person name="Alanjari M."/>
            <person name="Koenig G.M."/>
            <person name="Daniel R."/>
            <person name="Schaeberle T.F."/>
        </authorList>
    </citation>
    <scope>NUCLEOTIDE SEQUENCE [LARGE SCALE GENOMIC DNA]</scope>
    <source>
        <strain evidence="1 2">SWB007</strain>
    </source>
</reference>
<accession>A0A2S9YM84</accession>
<evidence type="ECO:0000313" key="2">
    <source>
        <dbReference type="Proteomes" id="UP000238823"/>
    </source>
</evidence>
<dbReference type="SUPFAM" id="SSF56059">
    <property type="entry name" value="Glutathione synthetase ATP-binding domain-like"/>
    <property type="match status" value="1"/>
</dbReference>
<dbReference type="OrthoDB" id="9789963at2"/>
<evidence type="ECO:0000313" key="1">
    <source>
        <dbReference type="EMBL" id="PRQ06178.1"/>
    </source>
</evidence>
<dbReference type="Proteomes" id="UP000238823">
    <property type="component" value="Unassembled WGS sequence"/>
</dbReference>
<organism evidence="1 2">
    <name type="scientific">Enhygromyxa salina</name>
    <dbReference type="NCBI Taxonomy" id="215803"/>
    <lineage>
        <taxon>Bacteria</taxon>
        <taxon>Pseudomonadati</taxon>
        <taxon>Myxococcota</taxon>
        <taxon>Polyangia</taxon>
        <taxon>Nannocystales</taxon>
        <taxon>Nannocystaceae</taxon>
        <taxon>Enhygromyxa</taxon>
    </lineage>
</organism>
<name>A0A2S9YM84_9BACT</name>
<dbReference type="Gene3D" id="3.30.470.20">
    <property type="entry name" value="ATP-grasp fold, B domain"/>
    <property type="match status" value="1"/>
</dbReference>
<dbReference type="InterPro" id="IPR047778">
    <property type="entry name" value="STM4014-like"/>
</dbReference>
<dbReference type="RefSeq" id="WP_106091049.1">
    <property type="nucleotide sequence ID" value="NZ_PVNL01000080.1"/>
</dbReference>
<protein>
    <submittedName>
        <fullName evidence="1">Uncharacterized protein</fullName>
    </submittedName>
</protein>
<dbReference type="NCBIfam" id="NF038074">
    <property type="entry name" value="fam_STM4014"/>
    <property type="match status" value="1"/>
</dbReference>
<proteinExistence type="predicted"/>
<dbReference type="EMBL" id="PVNL01000080">
    <property type="protein sequence ID" value="PRQ06178.1"/>
    <property type="molecule type" value="Genomic_DNA"/>
</dbReference>
<gene>
    <name evidence="1" type="ORF">ENSA7_40960</name>
</gene>
<comment type="caution">
    <text evidence="1">The sequence shown here is derived from an EMBL/GenBank/DDBJ whole genome shotgun (WGS) entry which is preliminary data.</text>
</comment>